<name>A0A6G0U2K3_APHGL</name>
<organism evidence="1 2">
    <name type="scientific">Aphis glycines</name>
    <name type="common">Soybean aphid</name>
    <dbReference type="NCBI Taxonomy" id="307491"/>
    <lineage>
        <taxon>Eukaryota</taxon>
        <taxon>Metazoa</taxon>
        <taxon>Ecdysozoa</taxon>
        <taxon>Arthropoda</taxon>
        <taxon>Hexapoda</taxon>
        <taxon>Insecta</taxon>
        <taxon>Pterygota</taxon>
        <taxon>Neoptera</taxon>
        <taxon>Paraneoptera</taxon>
        <taxon>Hemiptera</taxon>
        <taxon>Sternorrhyncha</taxon>
        <taxon>Aphidomorpha</taxon>
        <taxon>Aphidoidea</taxon>
        <taxon>Aphididae</taxon>
        <taxon>Aphidini</taxon>
        <taxon>Aphis</taxon>
        <taxon>Aphis</taxon>
    </lineage>
</organism>
<dbReference type="AlphaFoldDB" id="A0A6G0U2K3"/>
<evidence type="ECO:0000313" key="1">
    <source>
        <dbReference type="EMBL" id="KAE9543187.1"/>
    </source>
</evidence>
<gene>
    <name evidence="1" type="ORF">AGLY_003098</name>
</gene>
<accession>A0A6G0U2K3</accession>
<reference evidence="1 2" key="1">
    <citation type="submission" date="2019-08" db="EMBL/GenBank/DDBJ databases">
        <title>The genome of the soybean aphid Biotype 1, its phylome, world population structure and adaptation to the North American continent.</title>
        <authorList>
            <person name="Giordano R."/>
            <person name="Donthu R.K."/>
            <person name="Hernandez A.G."/>
            <person name="Wright C.L."/>
            <person name="Zimin A.V."/>
        </authorList>
    </citation>
    <scope>NUCLEOTIDE SEQUENCE [LARGE SCALE GENOMIC DNA]</scope>
    <source>
        <tissue evidence="1">Whole aphids</tissue>
    </source>
</reference>
<dbReference type="EMBL" id="VYZN01000009">
    <property type="protein sequence ID" value="KAE9543187.1"/>
    <property type="molecule type" value="Genomic_DNA"/>
</dbReference>
<protein>
    <submittedName>
        <fullName evidence="1">Uncharacterized protein</fullName>
    </submittedName>
</protein>
<feature type="non-terminal residue" evidence="1">
    <location>
        <position position="1"/>
    </location>
</feature>
<keyword evidence="2" id="KW-1185">Reference proteome</keyword>
<dbReference type="OrthoDB" id="10583054at2759"/>
<dbReference type="Proteomes" id="UP000475862">
    <property type="component" value="Unassembled WGS sequence"/>
</dbReference>
<proteinExistence type="predicted"/>
<comment type="caution">
    <text evidence="1">The sequence shown here is derived from an EMBL/GenBank/DDBJ whole genome shotgun (WGS) entry which is preliminary data.</text>
</comment>
<evidence type="ECO:0000313" key="2">
    <source>
        <dbReference type="Proteomes" id="UP000475862"/>
    </source>
</evidence>
<sequence length="215" mass="24922">IYEVITAIDISSLIASFKFCVGFLSIQGFDSNKNLDYVGSIIKNKENDLFIHRMNDSTLHEYFIDSKFSLFDLDCLQNGMLSINKYVLEWVGDFKFEKIFIDKLGQTNANKNNNKLLLDSERMYSITSRNNASISNLEGDFRWQINIFQQFSKKSRKIKKSDGKTGIFTQNQFSTKSIFYMVIIQKLITNLDFGVIRPLKHKPPFSLTTRNYILG</sequence>